<feature type="chain" id="PRO_5015452236" evidence="1">
    <location>
        <begin position="24"/>
        <end position="118"/>
    </location>
</feature>
<evidence type="ECO:0000256" key="1">
    <source>
        <dbReference type="SAM" id="SignalP"/>
    </source>
</evidence>
<sequence length="118" mass="13242">MKNLFGAVLLIVAVCAIGQTAKAPQTTKTTPKAEVSAPQSHVGRYQLFFSPHARADVYLVDTETGLIWKPITISNAKDENLNSPPELWVYQERVDSEQEFDVWMAFHKKQEPATTPQQ</sequence>
<protein>
    <submittedName>
        <fullName evidence="2">Uncharacterized protein</fullName>
    </submittedName>
</protein>
<dbReference type="EMBL" id="OMOD01000154">
    <property type="protein sequence ID" value="SPF45323.1"/>
    <property type="molecule type" value="Genomic_DNA"/>
</dbReference>
<proteinExistence type="predicted"/>
<feature type="signal peptide" evidence="1">
    <location>
        <begin position="1"/>
        <end position="23"/>
    </location>
</feature>
<evidence type="ECO:0000313" key="2">
    <source>
        <dbReference type="EMBL" id="SPF45323.1"/>
    </source>
</evidence>
<keyword evidence="1" id="KW-0732">Signal</keyword>
<dbReference type="Proteomes" id="UP000238701">
    <property type="component" value="Unassembled WGS sequence"/>
</dbReference>
<gene>
    <name evidence="2" type="ORF">SBA1_590006</name>
</gene>
<dbReference type="AlphaFoldDB" id="A0A2U3L0C7"/>
<name>A0A2U3L0C7_9BACT</name>
<organism evidence="2 3">
    <name type="scientific">Candidatus Sulfotelmatobacter kueseliae</name>
    <dbReference type="NCBI Taxonomy" id="2042962"/>
    <lineage>
        <taxon>Bacteria</taxon>
        <taxon>Pseudomonadati</taxon>
        <taxon>Acidobacteriota</taxon>
        <taxon>Terriglobia</taxon>
        <taxon>Terriglobales</taxon>
        <taxon>Candidatus Korobacteraceae</taxon>
        <taxon>Candidatus Sulfotelmatobacter</taxon>
    </lineage>
</organism>
<accession>A0A2U3L0C7</accession>
<evidence type="ECO:0000313" key="3">
    <source>
        <dbReference type="Proteomes" id="UP000238701"/>
    </source>
</evidence>
<reference evidence="3" key="1">
    <citation type="submission" date="2018-02" db="EMBL/GenBank/DDBJ databases">
        <authorList>
            <person name="Hausmann B."/>
        </authorList>
    </citation>
    <scope>NUCLEOTIDE SEQUENCE [LARGE SCALE GENOMIC DNA]</scope>
    <source>
        <strain evidence="3">Peat soil MAG SbA1</strain>
    </source>
</reference>